<evidence type="ECO:0000313" key="2">
    <source>
        <dbReference type="Proteomes" id="UP000639504"/>
    </source>
</evidence>
<protein>
    <submittedName>
        <fullName evidence="1">Uncharacterized protein</fullName>
    </submittedName>
</protein>
<dbReference type="AlphaFoldDB" id="A0AAW4BZH9"/>
<dbReference type="Proteomes" id="UP000639504">
    <property type="component" value="Unassembled WGS sequence"/>
</dbReference>
<proteinExistence type="predicted"/>
<dbReference type="EMBL" id="JADLKB010000049">
    <property type="protein sequence ID" value="MBF8738718.1"/>
    <property type="molecule type" value="Genomic_DNA"/>
</dbReference>
<accession>A0AAW4BZH9</accession>
<name>A0AAW4BZH9_PSEPU</name>
<reference evidence="1" key="1">
    <citation type="submission" date="2020-10" db="EMBL/GenBank/DDBJ databases">
        <title>Genome sequences of Pseudomonas isolates.</title>
        <authorList>
            <person name="Wessels L."/>
            <person name="Reich F."/>
            <person name="Hammerl J."/>
        </authorList>
    </citation>
    <scope>NUCLEOTIDE SEQUENCE</scope>
    <source>
        <strain evidence="1">20-MO00640-0</strain>
    </source>
</reference>
<organism evidence="1 2">
    <name type="scientific">Pseudomonas putida</name>
    <name type="common">Arthrobacter siderocapsulatus</name>
    <dbReference type="NCBI Taxonomy" id="303"/>
    <lineage>
        <taxon>Bacteria</taxon>
        <taxon>Pseudomonadati</taxon>
        <taxon>Pseudomonadota</taxon>
        <taxon>Gammaproteobacteria</taxon>
        <taxon>Pseudomonadales</taxon>
        <taxon>Pseudomonadaceae</taxon>
        <taxon>Pseudomonas</taxon>
    </lineage>
</organism>
<sequence length="157" mass="18151">MPESKQAAPWCPVECPITGRKFFMWIERADGRQVPTYGGPYDSFTLAERDEAGTFWCERFDHDEGVWSDGFHIDLRLVDNQREDFEFGLMDQLQGELQALRPDAERYRWLRNPDDQEDLGSEYNMPPIICGYAEHEDILANAALDRAIDQGMEALKS</sequence>
<evidence type="ECO:0000313" key="1">
    <source>
        <dbReference type="EMBL" id="MBF8738718.1"/>
    </source>
</evidence>
<comment type="caution">
    <text evidence="1">The sequence shown here is derived from an EMBL/GenBank/DDBJ whole genome shotgun (WGS) entry which is preliminary data.</text>
</comment>
<gene>
    <name evidence="1" type="ORF">IR015_25265</name>
</gene>
<dbReference type="RefSeq" id="WP_196183656.1">
    <property type="nucleotide sequence ID" value="NZ_JADLJW010000041.1"/>
</dbReference>